<feature type="region of interest" description="Disordered" evidence="1">
    <location>
        <begin position="109"/>
        <end position="137"/>
    </location>
</feature>
<protein>
    <submittedName>
        <fullName evidence="2">Uncharacterized protein</fullName>
    </submittedName>
</protein>
<reference evidence="2" key="1">
    <citation type="submission" date="2023-08" db="EMBL/GenBank/DDBJ databases">
        <title>Pelteobagrus vachellii genome.</title>
        <authorList>
            <person name="Liu H."/>
        </authorList>
    </citation>
    <scope>NUCLEOTIDE SEQUENCE</scope>
    <source>
        <strain evidence="2">PRFRI_2022a</strain>
        <tissue evidence="2">Muscle</tissue>
    </source>
</reference>
<keyword evidence="3" id="KW-1185">Reference proteome</keyword>
<gene>
    <name evidence="2" type="ORF">Q7C36_007495</name>
</gene>
<evidence type="ECO:0000256" key="1">
    <source>
        <dbReference type="SAM" id="MobiDB-lite"/>
    </source>
</evidence>
<evidence type="ECO:0000313" key="3">
    <source>
        <dbReference type="Proteomes" id="UP001187315"/>
    </source>
</evidence>
<dbReference type="EMBL" id="JAVHJS010000007">
    <property type="protein sequence ID" value="KAK2852294.1"/>
    <property type="molecule type" value="Genomic_DNA"/>
</dbReference>
<comment type="caution">
    <text evidence="2">The sequence shown here is derived from an EMBL/GenBank/DDBJ whole genome shotgun (WGS) entry which is preliminary data.</text>
</comment>
<organism evidence="2 3">
    <name type="scientific">Tachysurus vachellii</name>
    <name type="common">Darkbarbel catfish</name>
    <name type="synonym">Pelteobagrus vachellii</name>
    <dbReference type="NCBI Taxonomy" id="175792"/>
    <lineage>
        <taxon>Eukaryota</taxon>
        <taxon>Metazoa</taxon>
        <taxon>Chordata</taxon>
        <taxon>Craniata</taxon>
        <taxon>Vertebrata</taxon>
        <taxon>Euteleostomi</taxon>
        <taxon>Actinopterygii</taxon>
        <taxon>Neopterygii</taxon>
        <taxon>Teleostei</taxon>
        <taxon>Ostariophysi</taxon>
        <taxon>Siluriformes</taxon>
        <taxon>Bagridae</taxon>
        <taxon>Tachysurus</taxon>
    </lineage>
</organism>
<evidence type="ECO:0000313" key="2">
    <source>
        <dbReference type="EMBL" id="KAK2852294.1"/>
    </source>
</evidence>
<accession>A0AA88N691</accession>
<proteinExistence type="predicted"/>
<dbReference type="AlphaFoldDB" id="A0AA88N691"/>
<dbReference type="Proteomes" id="UP001187315">
    <property type="component" value="Unassembled WGS sequence"/>
</dbReference>
<sequence length="147" mass="16733">MILICCDGSCFTSFSFLFNALCCFLGESLIINEELFPQTRANVQVHSVCAGDGRRKQTYLALSVNIVLEEYESSAMPTYKKHREKRSRAGLTSRKDPEDVFVVNFRREERSRGGNWQKGRRCQREAQRSGPGRGDRYSSPVCLLALK</sequence>
<name>A0AA88N691_TACVA</name>